<evidence type="ECO:0000313" key="2">
    <source>
        <dbReference type="EMBL" id="TDH73831.1"/>
    </source>
</evidence>
<protein>
    <submittedName>
        <fullName evidence="2">Uncharacterized protein</fullName>
    </submittedName>
</protein>
<feature type="compositionally biased region" description="Polar residues" evidence="1">
    <location>
        <begin position="1004"/>
        <end position="1017"/>
    </location>
</feature>
<dbReference type="Proteomes" id="UP000294530">
    <property type="component" value="Unassembled WGS sequence"/>
</dbReference>
<keyword evidence="3" id="KW-1185">Reference proteome</keyword>
<feature type="compositionally biased region" description="Basic and acidic residues" evidence="1">
    <location>
        <begin position="43"/>
        <end position="62"/>
    </location>
</feature>
<dbReference type="KEGG" id="blac:94345741"/>
<dbReference type="GeneID" id="94345741"/>
<sequence length="1066" mass="120671">MVGANSDASLMLKGLPWLKRLQGALDDEDSSDSSLQSKNMISKKVENKTEPVDGRVAKGRIEKSRRRRHAEGSNDDESTLSNDEARKRQNLRHKKVDEARRKRPVVEGTRYLKRAKPPVDATKANKALLRKQRSKKLHELRLNSGEHDRVLAFKIKRQKSNQVLKDKERDRTRMFRAAQNAKKASVRVRTHKEDLQEPQDRLRLRPGNGTASVDTKITDQVPAINQRKSGHKNLALSAVESNSSLLHFDPETAVGLHAVTESREKSGDGNEEVNVPALTEEATDEPVKLECNTVESIATMKASSLELETTNRIVKVESIAVDITKSERVFSMKTENTNEIMTGHERPASSEMSTALPGSKAIVEAAIESQDYAKIKAELTNYDGKEEGEVETPTLSVPFKMEDREEASNKISQLDTMPIPRKVSREGDSYSTASFMIPKRTAIKTGIPSCKSSGSMEQAGTVRTPASDAPRSSQKSLPVATMSMTTTQSSSDVSKNGLTRLQRKQTKKTVPIKKSSFSVQDQALMRLSRKRNSIVMAAAELAAQASSVKNIKAGVAPRMVGYEVYDLDGKTLSDLIPRMSCATKREMFTNNETYTASFFGVSRTAPTAESNGIDKCKSQTPNCYEELNFERLEDRNCYQRRMYGTVFIPQKVRGRITLKVQNARFERKSTGIRFNQDRDRESFAATLSQRYTMNKSVPRCEINRDNWQRLMKNGLGTVNLHYYNREDAEQASQVFTDDLGEPLQIQWNLKAGARIQACSTLLNKSRAQSTPLRSCSSERIAPAPSSHSSQIDSNTSPRRQDFEPTAGGTHRNSRFDRREHPTRHFREQSRYAPTLSKRSHVLSERKSRSRSRSKSVHMQHYDFFGPANRDEYRIKNQHDGPATDNHARIDGGSIHARNDVCDDISRRRARNMPGSYPYNGHHRGMCEDSDRSVWRGEVLSETRSRFKSEPNDAADSFDNGFSSREEQRAYFSTDLWEKKPQFAKARERRDRFTDNFRDIRPQHYSGQQQLSRNMGNTRSRSRSRSRPRTVWPARGGLSDQNMRNDRRTCGRGGYDNRCGRRSNYGS</sequence>
<feature type="compositionally biased region" description="Polar residues" evidence="1">
    <location>
        <begin position="785"/>
        <end position="797"/>
    </location>
</feature>
<dbReference type="OrthoDB" id="168385at2759"/>
<dbReference type="RefSeq" id="XP_067823329.1">
    <property type="nucleotide sequence ID" value="XM_067960070.1"/>
</dbReference>
<feature type="compositionally biased region" description="Basic and acidic residues" evidence="1">
    <location>
        <begin position="813"/>
        <end position="829"/>
    </location>
</feature>
<feature type="region of interest" description="Disordered" evidence="1">
    <location>
        <begin position="982"/>
        <end position="1066"/>
    </location>
</feature>
<feature type="region of interest" description="Disordered" evidence="1">
    <location>
        <begin position="766"/>
        <end position="859"/>
    </location>
</feature>
<evidence type="ECO:0000256" key="1">
    <source>
        <dbReference type="SAM" id="MobiDB-lite"/>
    </source>
</evidence>
<proteinExistence type="predicted"/>
<dbReference type="AlphaFoldDB" id="A0A976IL57"/>
<gene>
    <name evidence="2" type="ORF">CCR75_001969</name>
</gene>
<comment type="caution">
    <text evidence="2">The sequence shown here is derived from an EMBL/GenBank/DDBJ whole genome shotgun (WGS) entry which is preliminary data.</text>
</comment>
<organism evidence="2 3">
    <name type="scientific">Bremia lactucae</name>
    <name type="common">Lettuce downy mildew</name>
    <dbReference type="NCBI Taxonomy" id="4779"/>
    <lineage>
        <taxon>Eukaryota</taxon>
        <taxon>Sar</taxon>
        <taxon>Stramenopiles</taxon>
        <taxon>Oomycota</taxon>
        <taxon>Peronosporomycetes</taxon>
        <taxon>Peronosporales</taxon>
        <taxon>Peronosporaceae</taxon>
        <taxon>Bremia</taxon>
    </lineage>
</organism>
<feature type="compositionally biased region" description="Polar residues" evidence="1">
    <location>
        <begin position="766"/>
        <end position="777"/>
    </location>
</feature>
<feature type="compositionally biased region" description="Basic residues" evidence="1">
    <location>
        <begin position="847"/>
        <end position="857"/>
    </location>
</feature>
<feature type="compositionally biased region" description="Basic and acidic residues" evidence="1">
    <location>
        <begin position="982"/>
        <end position="1001"/>
    </location>
</feature>
<feature type="region of interest" description="Disordered" evidence="1">
    <location>
        <begin position="448"/>
        <end position="478"/>
    </location>
</feature>
<feature type="region of interest" description="Disordered" evidence="1">
    <location>
        <begin position="25"/>
        <end position="102"/>
    </location>
</feature>
<evidence type="ECO:0000313" key="3">
    <source>
        <dbReference type="Proteomes" id="UP000294530"/>
    </source>
</evidence>
<dbReference type="EMBL" id="SHOA02000018">
    <property type="protein sequence ID" value="TDH73831.1"/>
    <property type="molecule type" value="Genomic_DNA"/>
</dbReference>
<reference evidence="2 3" key="1">
    <citation type="journal article" date="2021" name="Genome Biol.">
        <title>AFLAP: assembly-free linkage analysis pipeline using k-mers from genome sequencing data.</title>
        <authorList>
            <person name="Fletcher K."/>
            <person name="Zhang L."/>
            <person name="Gil J."/>
            <person name="Han R."/>
            <person name="Cavanaugh K."/>
            <person name="Michelmore R."/>
        </authorList>
    </citation>
    <scope>NUCLEOTIDE SEQUENCE [LARGE SCALE GENOMIC DNA]</scope>
    <source>
        <strain evidence="2 3">SF5</strain>
    </source>
</reference>
<accession>A0A976IL57</accession>
<name>A0A976IL57_BRELC</name>